<feature type="short sequence motif" description="Nuclear localization signal" evidence="15">
    <location>
        <begin position="82"/>
        <end position="84"/>
    </location>
</feature>
<evidence type="ECO:0000259" key="18">
    <source>
        <dbReference type="PROSITE" id="PS51206"/>
    </source>
</evidence>
<organism evidence="19 20">
    <name type="scientific">Papillomavirus JL74</name>
    <dbReference type="NCBI Taxonomy" id="1846251"/>
    <lineage>
        <taxon>Viruses</taxon>
        <taxon>Monodnaviria</taxon>
        <taxon>Shotokuvirae</taxon>
        <taxon>Cossaviricota</taxon>
        <taxon>Papovaviricetes</taxon>
        <taxon>Zurhausenvirales</taxon>
        <taxon>Papillomaviridae</taxon>
        <taxon>Firstpapillomavirinae</taxon>
        <taxon>Gammapapillomavirus</taxon>
        <taxon>Gammapapillomavirus 13</taxon>
    </lineage>
</organism>
<keyword evidence="3 15" id="KW-0597">Phosphoprotein</keyword>
<keyword evidence="2 15" id="KW-0244">Early protein</keyword>
<keyword evidence="9 15" id="KW-0067">ATP-binding</keyword>
<dbReference type="InterPro" id="IPR037102">
    <property type="entry name" value="Znf_lg_T-Ag_D1_dom_sf"/>
</dbReference>
<feature type="modified residue" description="Phosphoserine; by host" evidence="15">
    <location>
        <position position="97"/>
    </location>
</feature>
<keyword evidence="8 15" id="KW-0347">Helicase</keyword>
<keyword evidence="7 15" id="KW-0378">Hydrolase</keyword>
<dbReference type="PIRSF" id="PIRSF003383">
    <property type="entry name" value="Rep_E1_papillomaV"/>
    <property type="match status" value="1"/>
</dbReference>
<dbReference type="Pfam" id="PF20450">
    <property type="entry name" value="PPV_E1_DBD"/>
    <property type="match status" value="1"/>
</dbReference>
<comment type="catalytic activity">
    <reaction evidence="12 15">
        <text>Couples ATP hydrolysis with the unwinding of duplex DNA by translocating in the 3'-5' direction.</text>
        <dbReference type="EC" id="5.6.2.4"/>
    </reaction>
</comment>
<evidence type="ECO:0000256" key="16">
    <source>
        <dbReference type="PIRNR" id="PIRNR003383"/>
    </source>
</evidence>
<comment type="PTM">
    <text evidence="15">Phosphorylated.</text>
</comment>
<feature type="cross-link" description="Glycyl lysine isopeptide (Lys-Gly) (interchain with G-Cter in SUMO)" evidence="15">
    <location>
        <position position="514"/>
    </location>
</feature>
<evidence type="ECO:0000256" key="15">
    <source>
        <dbReference type="HAMAP-Rule" id="MF_04000"/>
    </source>
</evidence>
<evidence type="ECO:0000256" key="5">
    <source>
        <dbReference type="ARBA" id="ARBA00022705"/>
    </source>
</evidence>
<feature type="short sequence motif" description="Nuclear export signal" evidence="15">
    <location>
        <begin position="96"/>
        <end position="105"/>
    </location>
</feature>
<dbReference type="InterPro" id="IPR016393">
    <property type="entry name" value="Rep_E1_papillomaV"/>
</dbReference>
<dbReference type="HAMAP" id="MF_04000">
    <property type="entry name" value="PPV_E1"/>
    <property type="match status" value="1"/>
</dbReference>
<dbReference type="InterPro" id="IPR046935">
    <property type="entry name" value="PPV_E1_DBD_sf"/>
</dbReference>
<keyword evidence="5 15" id="KW-0235">DNA replication</keyword>
<dbReference type="GO" id="GO:0003677">
    <property type="term" value="F:DNA binding"/>
    <property type="evidence" value="ECO:0007669"/>
    <property type="project" value="UniProtKB-UniRule"/>
</dbReference>
<comment type="PTM">
    <text evidence="15">Sumoylated.</text>
</comment>
<keyword evidence="11 15" id="KW-0413">Isomerase</keyword>
<protein>
    <recommendedName>
        <fullName evidence="15 16">Replication protein E1</fullName>
        <ecNumber evidence="15 16">5.6.2.4</ecNumber>
    </recommendedName>
    <alternativeName>
        <fullName evidence="15">ATP-dependent helicase E1</fullName>
    </alternativeName>
    <alternativeName>
        <fullName evidence="15">DNA 3'-5' helicase E1</fullName>
    </alternativeName>
</protein>
<comment type="similarity">
    <text evidence="15 16">Belongs to the papillomaviridae E1 protein family.</text>
</comment>
<evidence type="ECO:0000256" key="4">
    <source>
        <dbReference type="ARBA" id="ARBA00022562"/>
    </source>
</evidence>
<dbReference type="Gene3D" id="1.10.10.510">
    <property type="entry name" value="Zinc finger, large T-antigen D1 domain"/>
    <property type="match status" value="1"/>
</dbReference>
<evidence type="ECO:0000256" key="11">
    <source>
        <dbReference type="ARBA" id="ARBA00023235"/>
    </source>
</evidence>
<dbReference type="SUPFAM" id="SSF52540">
    <property type="entry name" value="P-loop containing nucleoside triphosphate hydrolases"/>
    <property type="match status" value="1"/>
</dbReference>
<evidence type="ECO:0000256" key="9">
    <source>
        <dbReference type="ARBA" id="ARBA00022840"/>
    </source>
</evidence>
<name>A0A172PZB7_9PAPI</name>
<evidence type="ECO:0000256" key="12">
    <source>
        <dbReference type="ARBA" id="ARBA00034617"/>
    </source>
</evidence>
<comment type="subunit">
    <text evidence="15">Can form hexamers. Interacts with E2 protein; this interaction increases E1 DNA binding specificity. Interacts with host DNA polymerase subunit POLA2. Interacts with host single stranded DNA-binding protein RPA1. Interacts with host TOP1; this interaction stimulates the enzymatic activity of TOP1.</text>
</comment>
<dbReference type="Proteomes" id="UP000137825">
    <property type="component" value="Genome"/>
</dbReference>
<dbReference type="InterPro" id="IPR014015">
    <property type="entry name" value="Helicase_SF3_DNA-vir"/>
</dbReference>
<dbReference type="GO" id="GO:0005524">
    <property type="term" value="F:ATP binding"/>
    <property type="evidence" value="ECO:0007669"/>
    <property type="project" value="UniProtKB-UniRule"/>
</dbReference>
<dbReference type="GO" id="GO:0043138">
    <property type="term" value="F:3'-5' DNA helicase activity"/>
    <property type="evidence" value="ECO:0007669"/>
    <property type="project" value="UniProtKB-UniRule"/>
</dbReference>
<dbReference type="Pfam" id="PF00519">
    <property type="entry name" value="PPV_E1_C"/>
    <property type="match status" value="1"/>
</dbReference>
<sequence>MGDPNKGTETFANLNNVNDWFVHEAECVDGLQSLDDLFEESTNGSVISNLIDDDDQVDEGNSLALFNAQVTEDSDRAVLFLKRKYINSPERSLADLSPQLEAVRISPRKPPKKRLFEDSGVGEDEAENSNELSQVEECNVSNNAVVENGAAINDILNCNNKRAVILAKFKEKFGVPYGELTRAFKSEKTCNEQWIITVYNVSEEVIQGSKIILQQHCTFIQMINFDFSVLYLVSFKSAKNRLTIVKLMSQILNCTDWLVICDPPKIRSAPAAFYFYKKSFTNTSFVFGQMPDWILKHCIVNHQMASAAENFELSKMVQWAFDNEWTEEAEIAFHYALLADEDSNASAFLNSNQQARYVRDCCHMVKLYRRQQMKQMTIGQWIRKCCEKVDDNGNWKTIANFLRFQNVTLISFLINLKTFLKCIPKKNCMLFFGPPDTGKSYFCYTLLSFLHGKVISFMNKSSVFWLQPLKDCKIGLLDDATYQAWLFIDVNMRGALDGNDISLDAKHKAPTQTKLPPLMVTSNHDVFNDQSLLYLHSRLIPINFPNKMPINDDGTPVYKINDATWKSFFTKLAVQLDLNLDEEGDESGGADQAFRCTAGRTAESL</sequence>
<evidence type="ECO:0000256" key="8">
    <source>
        <dbReference type="ARBA" id="ARBA00022806"/>
    </source>
</evidence>
<proteinExistence type="inferred from homology"/>
<evidence type="ECO:0000313" key="19">
    <source>
        <dbReference type="EMBL" id="AND74681.1"/>
    </source>
</evidence>
<keyword evidence="6 15" id="KW-0547">Nucleotide-binding</keyword>
<evidence type="ECO:0000256" key="17">
    <source>
        <dbReference type="SAM" id="MobiDB-lite"/>
    </source>
</evidence>
<dbReference type="GO" id="GO:0016887">
    <property type="term" value="F:ATP hydrolysis activity"/>
    <property type="evidence" value="ECO:0007669"/>
    <property type="project" value="RHEA"/>
</dbReference>
<keyword evidence="15" id="KW-1017">Isopeptide bond</keyword>
<dbReference type="InterPro" id="IPR014000">
    <property type="entry name" value="PPV_DNA_helicase_E1_N"/>
</dbReference>
<keyword evidence="4 15" id="KW-1048">Host nucleus</keyword>
<feature type="binding site" evidence="15">
    <location>
        <begin position="433"/>
        <end position="440"/>
    </location>
    <ligand>
        <name>ATP</name>
        <dbReference type="ChEBI" id="CHEBI:30616"/>
    </ligand>
</feature>
<evidence type="ECO:0000313" key="20">
    <source>
        <dbReference type="Proteomes" id="UP000137825"/>
    </source>
</evidence>
<comment type="catalytic activity">
    <reaction evidence="13 15 16">
        <text>ATP + H2O = ADP + phosphate + H(+)</text>
        <dbReference type="Rhea" id="RHEA:13065"/>
        <dbReference type="ChEBI" id="CHEBI:15377"/>
        <dbReference type="ChEBI" id="CHEBI:15378"/>
        <dbReference type="ChEBI" id="CHEBI:30616"/>
        <dbReference type="ChEBI" id="CHEBI:43474"/>
        <dbReference type="ChEBI" id="CHEBI:456216"/>
        <dbReference type="EC" id="5.6.2.4"/>
    </reaction>
</comment>
<evidence type="ECO:0000256" key="14">
    <source>
        <dbReference type="ARBA" id="ARBA00093297"/>
    </source>
</evidence>
<dbReference type="Gene3D" id="3.40.50.300">
    <property type="entry name" value="P-loop containing nucleotide triphosphate hydrolases"/>
    <property type="match status" value="1"/>
</dbReference>
<feature type="region of interest" description="Disordered" evidence="17">
    <location>
        <begin position="111"/>
        <end position="134"/>
    </location>
</feature>
<evidence type="ECO:0000256" key="6">
    <source>
        <dbReference type="ARBA" id="ARBA00022741"/>
    </source>
</evidence>
<dbReference type="InterPro" id="IPR046832">
    <property type="entry name" value="PPV_E1_DBD"/>
</dbReference>
<keyword evidence="10 15" id="KW-0238">DNA-binding</keyword>
<dbReference type="EMBL" id="KU248828">
    <property type="protein sequence ID" value="AND74681.1"/>
    <property type="molecule type" value="Genomic_DNA"/>
</dbReference>
<feature type="modified residue" description="Phosphoserine; by host" evidence="15">
    <location>
        <position position="88"/>
    </location>
</feature>
<dbReference type="EC" id="5.6.2.4" evidence="15 16"/>
<feature type="domain" description="SF3 helicase" evidence="18">
    <location>
        <begin position="407"/>
        <end position="557"/>
    </location>
</feature>
<dbReference type="InterPro" id="IPR001177">
    <property type="entry name" value="PPV_DNA_helicase_E1_C"/>
</dbReference>
<evidence type="ECO:0000256" key="10">
    <source>
        <dbReference type="ARBA" id="ARBA00023125"/>
    </source>
</evidence>
<comment type="function">
    <text evidence="16">ATP-dependent DNA helicase required for initiation of viral DNA replication. It forms a complex with the viral E2 protein. The E1-E2 complex binds to the replication origin which contains binding sites for both proteins.</text>
</comment>
<accession>A0A172PZB7</accession>
<dbReference type="GO" id="GO:0042025">
    <property type="term" value="C:host cell nucleus"/>
    <property type="evidence" value="ECO:0007669"/>
    <property type="project" value="UniProtKB-SubCell"/>
</dbReference>
<dbReference type="InterPro" id="IPR027417">
    <property type="entry name" value="P-loop_NTPase"/>
</dbReference>
<keyword evidence="15" id="KW-0832">Ubl conjugation</keyword>
<feature type="modified residue" description="Phosphoserine; by host" evidence="15">
    <location>
        <position position="92"/>
    </location>
</feature>
<evidence type="ECO:0000256" key="1">
    <source>
        <dbReference type="ARBA" id="ARBA00004147"/>
    </source>
</evidence>
<dbReference type="PROSITE" id="PS51206">
    <property type="entry name" value="SF3_HELICASE_1"/>
    <property type="match status" value="1"/>
</dbReference>
<evidence type="ECO:0000256" key="7">
    <source>
        <dbReference type="ARBA" id="ARBA00022801"/>
    </source>
</evidence>
<dbReference type="SUPFAM" id="SSF55464">
    <property type="entry name" value="Origin of replication-binding domain, RBD-like"/>
    <property type="match status" value="1"/>
</dbReference>
<reference evidence="19 20" key="1">
    <citation type="submission" date="2015-12" db="EMBL/GenBank/DDBJ databases">
        <title>New papillomavirus isolated from Tscherskia triton in China.</title>
        <authorList>
            <person name="Cao X."/>
            <person name="Zhang C."/>
            <person name="Song F."/>
            <person name="Wang H."/>
            <person name="Peng J."/>
            <person name="Yao L."/>
        </authorList>
    </citation>
    <scope>NUCLEOTIDE SEQUENCE [LARGE SCALE GENOMIC DNA]</scope>
    <source>
        <strain evidence="19">JL74</strain>
    </source>
</reference>
<comment type="function">
    <text evidence="14 15">ATP-dependent DNA 3'-5' helicase required for initiation of viral DNA replication. It forms a complex with the viral E2 protein. The E1-E2 complex binds to the replication origin which contains binding sites for both proteins. During the initial step, a dimer of E1 interacts with a dimer of protein E2 leading to a complex that binds the viral origin of replication with high specificity. Then, a second dimer of E1 displaces the E2 dimer in an ATP-dependent manner to form the E1 tetramer. Following this, two E1 monomers are added to each half of the site, which results in the formation of two E1 trimers on the viral ori. Subsequently, two hexamers will be created. The double hexamer acts as a bi-directional helicase machinery and unwinds the viral DNA and then recruits the host DNA polymerase to start replication.</text>
</comment>
<comment type="subcellular location">
    <subcellularLocation>
        <location evidence="1 15">Host nucleus</location>
    </subcellularLocation>
</comment>
<dbReference type="Gene3D" id="3.40.1310.10">
    <property type="match status" value="1"/>
</dbReference>
<dbReference type="Pfam" id="PF00524">
    <property type="entry name" value="PPV_E1_N"/>
    <property type="match status" value="1"/>
</dbReference>
<evidence type="ECO:0000256" key="13">
    <source>
        <dbReference type="ARBA" id="ARBA00048988"/>
    </source>
</evidence>
<evidence type="ECO:0000256" key="3">
    <source>
        <dbReference type="ARBA" id="ARBA00022553"/>
    </source>
</evidence>
<dbReference type="GO" id="GO:0006260">
    <property type="term" value="P:DNA replication"/>
    <property type="evidence" value="ECO:0007669"/>
    <property type="project" value="UniProtKB-UniRule"/>
</dbReference>
<gene>
    <name evidence="15 19" type="primary">E1</name>
</gene>
<evidence type="ECO:0000256" key="2">
    <source>
        <dbReference type="ARBA" id="ARBA00022518"/>
    </source>
</evidence>
<comment type="caution">
    <text evidence="15">Lacks conserved residue(s) required for the propagation of feature annotation.</text>
</comment>